<reference evidence="4" key="1">
    <citation type="submission" date="2008-08" db="EMBL/GenBank/DDBJ databases">
        <title>The complete genome sequence of Coprothermobacter proteolyticus strain ATCC 5245 / DSM 5265 / BT.</title>
        <authorList>
            <person name="Dodson R.J."/>
            <person name="Durkin A.S."/>
            <person name="Wu M."/>
            <person name="Eisen J."/>
            <person name="Sutton G."/>
        </authorList>
    </citation>
    <scope>NUCLEOTIDE SEQUENCE [LARGE SCALE GENOMIC DNA]</scope>
    <source>
        <strain evidence="4">ATCC 35245 / DSM 5265 / OCM 4 / BT</strain>
    </source>
</reference>
<dbReference type="GO" id="GO:0046961">
    <property type="term" value="F:proton-transporting ATPase activity, rotational mechanism"/>
    <property type="evidence" value="ECO:0007669"/>
    <property type="project" value="TreeGrafter"/>
</dbReference>
<dbReference type="KEGG" id="cpo:COPRO5265_0570"/>
<keyword evidence="4" id="KW-1185">Reference proteome</keyword>
<keyword evidence="2" id="KW-0472">Membrane</keyword>
<feature type="transmembrane region" description="Helical" evidence="2">
    <location>
        <begin position="6"/>
        <end position="22"/>
    </location>
</feature>
<dbReference type="PANTHER" id="PTHR33445">
    <property type="entry name" value="ATP SYNTHASE SUBUNIT B', CHLOROPLASTIC"/>
    <property type="match status" value="1"/>
</dbReference>
<dbReference type="PANTHER" id="PTHR33445:SF2">
    <property type="entry name" value="ATP SYNTHASE SUBUNIT B', CHLOROPLASTIC"/>
    <property type="match status" value="1"/>
</dbReference>
<dbReference type="AlphaFoldDB" id="B5Y828"/>
<dbReference type="InterPro" id="IPR050059">
    <property type="entry name" value="ATP_synthase_B_chain"/>
</dbReference>
<keyword evidence="2" id="KW-0812">Transmembrane</keyword>
<evidence type="ECO:0000256" key="2">
    <source>
        <dbReference type="SAM" id="Phobius"/>
    </source>
</evidence>
<protein>
    <recommendedName>
        <fullName evidence="5">F-ATPase subunit b</fullName>
    </recommendedName>
</protein>
<reference evidence="3 4" key="2">
    <citation type="journal article" date="2014" name="Genome Announc.">
        <title>Complete Genome Sequence of Coprothermobacter proteolyticus DSM 5265.</title>
        <authorList>
            <person name="Alexiev A."/>
            <person name="Coil D.A."/>
            <person name="Badger J.H."/>
            <person name="Enticknap J."/>
            <person name="Ward N."/>
            <person name="Robb F.T."/>
            <person name="Eisen J.A."/>
        </authorList>
    </citation>
    <scope>NUCLEOTIDE SEQUENCE [LARGE SCALE GENOMIC DNA]</scope>
    <source>
        <strain evidence="4">ATCC 35245 / DSM 5265 / OCM 4 / BT</strain>
    </source>
</reference>
<sequence length="244" mass="28465">MTFNWFSLAAAVVNLLILYWILQRYLFGPLLKTIKDQQEQWLQKEKELQQKELEIASREEQLEHERQELEYEVRTYYEQAMKEIEAFKENEQADARKKAETVYQQIVNAARTEADRIKKEALQQIDDTIKDVVTNVYKAFFQGLNHNGDFVALLLEGRIDEIKPLLGQGRSYIFTSSHPLDDKQKARVEHVLQEKAGVGVSSFEVDEELVLGFQLSWKAEMIEYSLAQQIREYVKIEEAEGIGS</sequence>
<dbReference type="CDD" id="cd06503">
    <property type="entry name" value="ATP-synt_Fo_b"/>
    <property type="match status" value="1"/>
</dbReference>
<dbReference type="EMBL" id="CP001145">
    <property type="protein sequence ID" value="ACI17476.1"/>
    <property type="molecule type" value="Genomic_DNA"/>
</dbReference>
<evidence type="ECO:0000313" key="3">
    <source>
        <dbReference type="EMBL" id="ACI17476.1"/>
    </source>
</evidence>
<dbReference type="Proteomes" id="UP000001732">
    <property type="component" value="Chromosome"/>
</dbReference>
<evidence type="ECO:0000256" key="1">
    <source>
        <dbReference type="SAM" id="Coils"/>
    </source>
</evidence>
<organism evidence="3 4">
    <name type="scientific">Coprothermobacter proteolyticus (strain ATCC 35245 / DSM 5265 / OCM 4 / BT)</name>
    <dbReference type="NCBI Taxonomy" id="309798"/>
    <lineage>
        <taxon>Bacteria</taxon>
        <taxon>Pseudomonadati</taxon>
        <taxon>Coprothermobacterota</taxon>
        <taxon>Coprothermobacteria</taxon>
        <taxon>Coprothermobacterales</taxon>
        <taxon>Coprothermobacteraceae</taxon>
        <taxon>Coprothermobacter</taxon>
    </lineage>
</organism>
<proteinExistence type="predicted"/>
<evidence type="ECO:0000313" key="4">
    <source>
        <dbReference type="Proteomes" id="UP000001732"/>
    </source>
</evidence>
<feature type="coiled-coil region" evidence="1">
    <location>
        <begin position="31"/>
        <end position="79"/>
    </location>
</feature>
<dbReference type="OrthoDB" id="282095at2"/>
<keyword evidence="2" id="KW-1133">Transmembrane helix</keyword>
<gene>
    <name evidence="3" type="ordered locus">COPRO5265_0570</name>
</gene>
<accession>B5Y828</accession>
<keyword evidence="1" id="KW-0175">Coiled coil</keyword>
<dbReference type="HOGENOM" id="CLU_1136542_0_0_9"/>
<dbReference type="STRING" id="309798.COPRO5265_0570"/>
<evidence type="ECO:0008006" key="5">
    <source>
        <dbReference type="Google" id="ProtNLM"/>
    </source>
</evidence>
<dbReference type="eggNOG" id="COG0711">
    <property type="taxonomic scope" value="Bacteria"/>
</dbReference>
<dbReference type="RefSeq" id="WP_012544128.1">
    <property type="nucleotide sequence ID" value="NC_011295.1"/>
</dbReference>
<name>B5Y828_COPPD</name>